<dbReference type="Gene3D" id="1.10.10.2840">
    <property type="entry name" value="PucR C-terminal helix-turn-helix domain"/>
    <property type="match status" value="1"/>
</dbReference>
<evidence type="ECO:0000313" key="4">
    <source>
        <dbReference type="EMBL" id="MBW7572393.1"/>
    </source>
</evidence>
<dbReference type="Proteomes" id="UP000719942">
    <property type="component" value="Unassembled WGS sequence"/>
</dbReference>
<evidence type="ECO:0000256" key="1">
    <source>
        <dbReference type="ARBA" id="ARBA00006754"/>
    </source>
</evidence>
<dbReference type="InterPro" id="IPR051448">
    <property type="entry name" value="CdaR-like_regulators"/>
</dbReference>
<organism evidence="4 5">
    <name type="scientific">Caproiciproducens faecalis</name>
    <dbReference type="NCBI Taxonomy" id="2820301"/>
    <lineage>
        <taxon>Bacteria</taxon>
        <taxon>Bacillati</taxon>
        <taxon>Bacillota</taxon>
        <taxon>Clostridia</taxon>
        <taxon>Eubacteriales</taxon>
        <taxon>Acutalibacteraceae</taxon>
        <taxon>Caproiciproducens</taxon>
    </lineage>
</organism>
<protein>
    <submittedName>
        <fullName evidence="4">Helix-turn-helix domain-containing protein</fullName>
    </submittedName>
</protein>
<comment type="similarity">
    <text evidence="1">Belongs to the CdaR family.</text>
</comment>
<reference evidence="4 5" key="1">
    <citation type="submission" date="2021-03" db="EMBL/GenBank/DDBJ databases">
        <title>Caproiciproducens sp. nov. isolated from feces of cow.</title>
        <authorList>
            <person name="Choi J.-Y."/>
        </authorList>
    </citation>
    <scope>NUCLEOTIDE SEQUENCE [LARGE SCALE GENOMIC DNA]</scope>
    <source>
        <strain evidence="4 5">AGMB10547</strain>
    </source>
</reference>
<evidence type="ECO:0000259" key="2">
    <source>
        <dbReference type="Pfam" id="PF13556"/>
    </source>
</evidence>
<dbReference type="Pfam" id="PF17853">
    <property type="entry name" value="GGDEF_2"/>
    <property type="match status" value="1"/>
</dbReference>
<dbReference type="EMBL" id="JAGFNZ010000002">
    <property type="protein sequence ID" value="MBW7572393.1"/>
    <property type="molecule type" value="Genomic_DNA"/>
</dbReference>
<dbReference type="InterPro" id="IPR041522">
    <property type="entry name" value="CdaR_GGDEF"/>
</dbReference>
<dbReference type="RefSeq" id="WP_219964799.1">
    <property type="nucleotide sequence ID" value="NZ_JAGFNZ010000002.1"/>
</dbReference>
<keyword evidence="5" id="KW-1185">Reference proteome</keyword>
<proteinExistence type="inferred from homology"/>
<sequence>MNLEMLCGNLLDYSPRLISHGTDEEIGSIRLLSAETGGERSGILYLGVLSALYALPNMNKGASFLCIEDVPYTHHPLGVNLMLVDNTVSLGTLLKEVQKVFADSSKAAVYWNTLLDVALRQGTAQEIVDIAYRLFENPVILSDRSTKLIARSGGFVENSKLWKDHSEFGYFSYETMQSQNYKRISQQLDKNAQPILLQKEISQYDTINGKIYIGNTKIASISVLNSNRPFREQDIGMLRRLCNVFSYYFKMDSFYKFVRDARRESFFKDLIENKFSDTARLESRAMSLNLKTDGNYCVLMAASDAWHYENSLQSVRLELEKYLPKGYTLITQDGIVAILDKERLLDQSFHLEELKEFLTKNKIQMGISRNISGLSRLHEQYLQAVQARRTGVRMHASGVIFDYDDFALNCLFLNAPSHINLKDFCSQELLKLIAYDRENDTEYVKTLYTFLAHNGNYTSTAKALFIHRTSVIYRIKKLEEILETPLDSDKIRNRLHISFLILFSFKELEISRFTD</sequence>
<accession>A0ABS7DME7</accession>
<dbReference type="InterPro" id="IPR042070">
    <property type="entry name" value="PucR_C-HTH_sf"/>
</dbReference>
<name>A0ABS7DME7_9FIRM</name>
<feature type="domain" description="CdaR GGDEF-like" evidence="3">
    <location>
        <begin position="276"/>
        <end position="389"/>
    </location>
</feature>
<dbReference type="InterPro" id="IPR025736">
    <property type="entry name" value="PucR_C-HTH_dom"/>
</dbReference>
<comment type="caution">
    <text evidence="4">The sequence shown here is derived from an EMBL/GenBank/DDBJ whole genome shotgun (WGS) entry which is preliminary data.</text>
</comment>
<evidence type="ECO:0000259" key="3">
    <source>
        <dbReference type="Pfam" id="PF17853"/>
    </source>
</evidence>
<dbReference type="Pfam" id="PF13556">
    <property type="entry name" value="HTH_30"/>
    <property type="match status" value="1"/>
</dbReference>
<feature type="domain" description="PucR C-terminal helix-turn-helix" evidence="2">
    <location>
        <begin position="444"/>
        <end position="500"/>
    </location>
</feature>
<dbReference type="PANTHER" id="PTHR33744">
    <property type="entry name" value="CARBOHYDRATE DIACID REGULATOR"/>
    <property type="match status" value="1"/>
</dbReference>
<gene>
    <name evidence="4" type="ORF">J5W02_06155</name>
</gene>
<evidence type="ECO:0000313" key="5">
    <source>
        <dbReference type="Proteomes" id="UP000719942"/>
    </source>
</evidence>